<dbReference type="InParanoid" id="A0A2K3E4B0"/>
<protein>
    <submittedName>
        <fullName evidence="2">Uncharacterized protein</fullName>
    </submittedName>
</protein>
<dbReference type="RefSeq" id="XP_042927859.1">
    <property type="nucleotide sequence ID" value="XM_043060090.1"/>
</dbReference>
<organism evidence="2 3">
    <name type="scientific">Chlamydomonas reinhardtii</name>
    <name type="common">Chlamydomonas smithii</name>
    <dbReference type="NCBI Taxonomy" id="3055"/>
    <lineage>
        <taxon>Eukaryota</taxon>
        <taxon>Viridiplantae</taxon>
        <taxon>Chlorophyta</taxon>
        <taxon>core chlorophytes</taxon>
        <taxon>Chlorophyceae</taxon>
        <taxon>CS clade</taxon>
        <taxon>Chlamydomonadales</taxon>
        <taxon>Chlamydomonadaceae</taxon>
        <taxon>Chlamydomonas</taxon>
    </lineage>
</organism>
<feature type="compositionally biased region" description="Low complexity" evidence="1">
    <location>
        <begin position="544"/>
        <end position="559"/>
    </location>
</feature>
<keyword evidence="3" id="KW-1185">Reference proteome</keyword>
<accession>A0A2K3E4B0</accession>
<name>A0A2K3E4B0_CHLRE</name>
<proteinExistence type="predicted"/>
<dbReference type="GeneID" id="5729352"/>
<feature type="compositionally biased region" description="Low complexity" evidence="1">
    <location>
        <begin position="503"/>
        <end position="536"/>
    </location>
</feature>
<feature type="compositionally biased region" description="Basic residues" evidence="1">
    <location>
        <begin position="360"/>
        <end position="373"/>
    </location>
</feature>
<feature type="region of interest" description="Disordered" evidence="1">
    <location>
        <begin position="489"/>
        <end position="559"/>
    </location>
</feature>
<feature type="region of interest" description="Disordered" evidence="1">
    <location>
        <begin position="350"/>
        <end position="393"/>
    </location>
</feature>
<evidence type="ECO:0000313" key="2">
    <source>
        <dbReference type="EMBL" id="PNW87603.1"/>
    </source>
</evidence>
<evidence type="ECO:0000256" key="1">
    <source>
        <dbReference type="SAM" id="MobiDB-lite"/>
    </source>
</evidence>
<dbReference type="KEGG" id="cre:CHLRE_02g141466v5"/>
<gene>
    <name evidence="2" type="ORF">CHLRE_02g141466v5</name>
</gene>
<dbReference type="AlphaFoldDB" id="A0A2K3E4B0"/>
<feature type="region of interest" description="Disordered" evidence="1">
    <location>
        <begin position="915"/>
        <end position="952"/>
    </location>
</feature>
<dbReference type="OrthoDB" id="560434at2759"/>
<feature type="region of interest" description="Disordered" evidence="1">
    <location>
        <begin position="1"/>
        <end position="49"/>
    </location>
</feature>
<dbReference type="Proteomes" id="UP000006906">
    <property type="component" value="Chromosome 2"/>
</dbReference>
<sequence length="952" mass="100802">MPGDGDVVSANQARKKKKKKRRCGAAQRKRRMKEPRSGVAPGHATETGVALPKGPALECARRPSAGAAKAAAGGDCCATGRGPERDGALHPAQALRAGHNKFAHPRGHGFGPIWLHSYVAGVAAMYAIRDAWRMEFEVQPKEEGGGGEPAVFCRPAERFVLKCSVCRATAVLQASGGRWQLTHQEHAAGSRHMCSRTGKAHAPGLMSRRKLRNMETRRMAQADKALLQGQWREGSVPLQPELVASGVEVDSSGSTTAVLYSAEPNSASPLHAEVRAHGARCELQRLHVGRVDPKMKVFTMPLRVAERMRRNHVPYYNGTSLPAAPAERKAAGAAAIAAAEAAGAYPRRKRGWAQADTAARGRRQKRRLARMRGKGSEPSLPPPVKRVPVRNQPAEARKARQRAYRNQYCKQRRILLQGKGPSWVAARWAAYLGGLAPQMYDCTGHSAVVLGYRPEEVAAVEDAKFESDCARLAAACGAAAAPARPRVSCKWASSSSSGGGESSSGDSSGGDSSSNSSSSSSSSSSSGSVGSGSARGIRGRRVGARGSASGAGRDSASGARQRVRMSVLAAVGQARHPAVVAAAIRDGMTALFQQGCWAKCPAHFDGQFYMAGRTSPDCVKDAAIGYADQRKYEAAAATEDAATEPERLIETMCRTVWGAAVEVFPFLEECRDVFLSPVGKGVCYDGTMTMQVSVTRNCGVGLHADKEDGPFSIMVWCNQGPGRLNGGAFCMPGVGLKVIPTGLTIAVLAAGTVIHGTLPVVAVPGGADAGAAQAPAACASLSPQQFQAPGPARFGFSHFMRPRYLQSVASMAAGAGSLYGLWALQRDRTKQILQVAMERQRLTAARRRRDLSLAEEARLEDAAAAVPRMRDALQVQFGELRQRGEGASAFNTPLFAKWPPRWLAQSLLWKATTLPAPAEAAGRPNTGKQNTGKRGRDRGAAAATTAAPALEI</sequence>
<feature type="compositionally biased region" description="Low complexity" evidence="1">
    <location>
        <begin position="940"/>
        <end position="952"/>
    </location>
</feature>
<evidence type="ECO:0000313" key="3">
    <source>
        <dbReference type="Proteomes" id="UP000006906"/>
    </source>
</evidence>
<dbReference type="Gramene" id="PNW87603">
    <property type="protein sequence ID" value="PNW87603"/>
    <property type="gene ID" value="CHLRE_02g141466v5"/>
</dbReference>
<feature type="compositionally biased region" description="Basic residues" evidence="1">
    <location>
        <begin position="13"/>
        <end position="33"/>
    </location>
</feature>
<dbReference type="EMBL" id="CM008963">
    <property type="protein sequence ID" value="PNW87603.1"/>
    <property type="molecule type" value="Genomic_DNA"/>
</dbReference>
<reference evidence="2 3" key="1">
    <citation type="journal article" date="2007" name="Science">
        <title>The Chlamydomonas genome reveals the evolution of key animal and plant functions.</title>
        <authorList>
            <person name="Merchant S.S."/>
            <person name="Prochnik S.E."/>
            <person name="Vallon O."/>
            <person name="Harris E.H."/>
            <person name="Karpowicz S.J."/>
            <person name="Witman G.B."/>
            <person name="Terry A."/>
            <person name="Salamov A."/>
            <person name="Fritz-Laylin L.K."/>
            <person name="Marechal-Drouard L."/>
            <person name="Marshall W.F."/>
            <person name="Qu L.H."/>
            <person name="Nelson D.R."/>
            <person name="Sanderfoot A.A."/>
            <person name="Spalding M.H."/>
            <person name="Kapitonov V.V."/>
            <person name="Ren Q."/>
            <person name="Ferris P."/>
            <person name="Lindquist E."/>
            <person name="Shapiro H."/>
            <person name="Lucas S.M."/>
            <person name="Grimwood J."/>
            <person name="Schmutz J."/>
            <person name="Cardol P."/>
            <person name="Cerutti H."/>
            <person name="Chanfreau G."/>
            <person name="Chen C.L."/>
            <person name="Cognat V."/>
            <person name="Croft M.T."/>
            <person name="Dent R."/>
            <person name="Dutcher S."/>
            <person name="Fernandez E."/>
            <person name="Fukuzawa H."/>
            <person name="Gonzalez-Ballester D."/>
            <person name="Gonzalez-Halphen D."/>
            <person name="Hallmann A."/>
            <person name="Hanikenne M."/>
            <person name="Hippler M."/>
            <person name="Inwood W."/>
            <person name="Jabbari K."/>
            <person name="Kalanon M."/>
            <person name="Kuras R."/>
            <person name="Lefebvre P.A."/>
            <person name="Lemaire S.D."/>
            <person name="Lobanov A.V."/>
            <person name="Lohr M."/>
            <person name="Manuell A."/>
            <person name="Meier I."/>
            <person name="Mets L."/>
            <person name="Mittag M."/>
            <person name="Mittelmeier T."/>
            <person name="Moroney J.V."/>
            <person name="Moseley J."/>
            <person name="Napoli C."/>
            <person name="Nedelcu A.M."/>
            <person name="Niyogi K."/>
            <person name="Novoselov S.V."/>
            <person name="Paulsen I.T."/>
            <person name="Pazour G."/>
            <person name="Purton S."/>
            <person name="Ral J.P."/>
            <person name="Riano-Pachon D.M."/>
            <person name="Riekhof W."/>
            <person name="Rymarquis L."/>
            <person name="Schroda M."/>
            <person name="Stern D."/>
            <person name="Umen J."/>
            <person name="Willows R."/>
            <person name="Wilson N."/>
            <person name="Zimmer S.L."/>
            <person name="Allmer J."/>
            <person name="Balk J."/>
            <person name="Bisova K."/>
            <person name="Chen C.J."/>
            <person name="Elias M."/>
            <person name="Gendler K."/>
            <person name="Hauser C."/>
            <person name="Lamb M.R."/>
            <person name="Ledford H."/>
            <person name="Long J.C."/>
            <person name="Minagawa J."/>
            <person name="Page M.D."/>
            <person name="Pan J."/>
            <person name="Pootakham W."/>
            <person name="Roje S."/>
            <person name="Rose A."/>
            <person name="Stahlberg E."/>
            <person name="Terauchi A.M."/>
            <person name="Yang P."/>
            <person name="Ball S."/>
            <person name="Bowler C."/>
            <person name="Dieckmann C.L."/>
            <person name="Gladyshev V.N."/>
            <person name="Green P."/>
            <person name="Jorgensen R."/>
            <person name="Mayfield S."/>
            <person name="Mueller-Roeber B."/>
            <person name="Rajamani S."/>
            <person name="Sayre R.T."/>
            <person name="Brokstein P."/>
            <person name="Dubchak I."/>
            <person name="Goodstein D."/>
            <person name="Hornick L."/>
            <person name="Huang Y.W."/>
            <person name="Jhaveri J."/>
            <person name="Luo Y."/>
            <person name="Martinez D."/>
            <person name="Ngau W.C."/>
            <person name="Otillar B."/>
            <person name="Poliakov A."/>
            <person name="Porter A."/>
            <person name="Szajkowski L."/>
            <person name="Werner G."/>
            <person name="Zhou K."/>
            <person name="Grigoriev I.V."/>
            <person name="Rokhsar D.S."/>
            <person name="Grossman A.R."/>
        </authorList>
    </citation>
    <scope>NUCLEOTIDE SEQUENCE [LARGE SCALE GENOMIC DNA]</scope>
    <source>
        <strain evidence="3">CC-503</strain>
    </source>
</reference>